<organism evidence="7 8">
    <name type="scientific">Phialemonium atrogriseum</name>
    <dbReference type="NCBI Taxonomy" id="1093897"/>
    <lineage>
        <taxon>Eukaryota</taxon>
        <taxon>Fungi</taxon>
        <taxon>Dikarya</taxon>
        <taxon>Ascomycota</taxon>
        <taxon>Pezizomycotina</taxon>
        <taxon>Sordariomycetes</taxon>
        <taxon>Sordariomycetidae</taxon>
        <taxon>Cephalothecales</taxon>
        <taxon>Cephalothecaceae</taxon>
        <taxon>Phialemonium</taxon>
    </lineage>
</organism>
<evidence type="ECO:0000259" key="6">
    <source>
        <dbReference type="PROSITE" id="PS50011"/>
    </source>
</evidence>
<evidence type="ECO:0000313" key="7">
    <source>
        <dbReference type="EMBL" id="KAK1768719.1"/>
    </source>
</evidence>
<protein>
    <submittedName>
        <fullName evidence="7">Kinase-like protein</fullName>
    </submittedName>
</protein>
<proteinExistence type="predicted"/>
<gene>
    <name evidence="7" type="ORF">QBC33DRAFT_577190</name>
</gene>
<keyword evidence="2" id="KW-0808">Transferase</keyword>
<keyword evidence="5" id="KW-0067">ATP-binding</keyword>
<evidence type="ECO:0000256" key="5">
    <source>
        <dbReference type="ARBA" id="ARBA00022840"/>
    </source>
</evidence>
<dbReference type="PANTHER" id="PTHR45646">
    <property type="entry name" value="SERINE/THREONINE-PROTEIN KINASE DOA-RELATED"/>
    <property type="match status" value="1"/>
</dbReference>
<sequence length="400" mass="45028">MATHSLTTRLRPREFPTTGFEVIDPSQMYYPMRIGEIIQGRYQVVATLGYGVTSTVWLSRDLRDGKYWTLKVHINTLKHNEELLIYRQLASIAATEEAIEEALGRDNVRRLEDSFKLEGPNGEDDVFVMTPLEMSLRTLQQTQKSGIFPQQFVTGALDQVLLGLVFLHEAGVVHTDLHSDNLLIALTNDAILATVEENEIKEPSARKQVGDVIIHVSQYMLGGPGPLVICDFGQARIGSQHTGSAMPVPYRAPEVLINMPWGNAVDMWSVGLLAWNLLEPESLFRVYDQESEEQNVAHHLGAMTALLGPPPPEFLSRSQETNKYWNADGQWQGPVPLPPKKEFESLVKALEGEDKENFISLVECFLNWLPEERLPALQAYFHPWLRGERVEDFAARVGLS</sequence>
<dbReference type="GO" id="GO:0004674">
    <property type="term" value="F:protein serine/threonine kinase activity"/>
    <property type="evidence" value="ECO:0007669"/>
    <property type="project" value="UniProtKB-KW"/>
</dbReference>
<evidence type="ECO:0000256" key="4">
    <source>
        <dbReference type="ARBA" id="ARBA00022777"/>
    </source>
</evidence>
<dbReference type="EMBL" id="MU839004">
    <property type="protein sequence ID" value="KAK1768719.1"/>
    <property type="molecule type" value="Genomic_DNA"/>
</dbReference>
<evidence type="ECO:0000256" key="1">
    <source>
        <dbReference type="ARBA" id="ARBA00022527"/>
    </source>
</evidence>
<keyword evidence="3" id="KW-0547">Nucleotide-binding</keyword>
<dbReference type="RefSeq" id="XP_060284932.1">
    <property type="nucleotide sequence ID" value="XM_060430970.1"/>
</dbReference>
<dbReference type="AlphaFoldDB" id="A0AAJ0FN82"/>
<dbReference type="InterPro" id="IPR011009">
    <property type="entry name" value="Kinase-like_dom_sf"/>
</dbReference>
<dbReference type="Gene3D" id="3.30.200.20">
    <property type="entry name" value="Phosphorylase Kinase, domain 1"/>
    <property type="match status" value="1"/>
</dbReference>
<dbReference type="InterPro" id="IPR051175">
    <property type="entry name" value="CLK_kinases"/>
</dbReference>
<name>A0AAJ0FN82_9PEZI</name>
<keyword evidence="1" id="KW-0723">Serine/threonine-protein kinase</keyword>
<evidence type="ECO:0000313" key="8">
    <source>
        <dbReference type="Proteomes" id="UP001244011"/>
    </source>
</evidence>
<dbReference type="GO" id="GO:0005524">
    <property type="term" value="F:ATP binding"/>
    <property type="evidence" value="ECO:0007669"/>
    <property type="project" value="UniProtKB-KW"/>
</dbReference>
<dbReference type="Pfam" id="PF00069">
    <property type="entry name" value="Pkinase"/>
    <property type="match status" value="1"/>
</dbReference>
<dbReference type="InterPro" id="IPR000719">
    <property type="entry name" value="Prot_kinase_dom"/>
</dbReference>
<dbReference type="GeneID" id="85314157"/>
<dbReference type="GO" id="GO:0005634">
    <property type="term" value="C:nucleus"/>
    <property type="evidence" value="ECO:0007669"/>
    <property type="project" value="TreeGrafter"/>
</dbReference>
<feature type="domain" description="Protein kinase" evidence="6">
    <location>
        <begin position="42"/>
        <end position="385"/>
    </location>
</feature>
<dbReference type="Proteomes" id="UP001244011">
    <property type="component" value="Unassembled WGS sequence"/>
</dbReference>
<accession>A0AAJ0FN82</accession>
<dbReference type="SUPFAM" id="SSF56112">
    <property type="entry name" value="Protein kinase-like (PK-like)"/>
    <property type="match status" value="1"/>
</dbReference>
<comment type="caution">
    <text evidence="7">The sequence shown here is derived from an EMBL/GenBank/DDBJ whole genome shotgun (WGS) entry which is preliminary data.</text>
</comment>
<keyword evidence="8" id="KW-1185">Reference proteome</keyword>
<dbReference type="PROSITE" id="PS50011">
    <property type="entry name" value="PROTEIN_KINASE_DOM"/>
    <property type="match status" value="1"/>
</dbReference>
<dbReference type="SMART" id="SM00220">
    <property type="entry name" value="S_TKc"/>
    <property type="match status" value="1"/>
</dbReference>
<dbReference type="GO" id="GO:0043484">
    <property type="term" value="P:regulation of RNA splicing"/>
    <property type="evidence" value="ECO:0007669"/>
    <property type="project" value="TreeGrafter"/>
</dbReference>
<evidence type="ECO:0000256" key="2">
    <source>
        <dbReference type="ARBA" id="ARBA00022679"/>
    </source>
</evidence>
<dbReference type="Gene3D" id="1.10.510.10">
    <property type="entry name" value="Transferase(Phosphotransferase) domain 1"/>
    <property type="match status" value="1"/>
</dbReference>
<dbReference type="PANTHER" id="PTHR45646:SF11">
    <property type="entry name" value="SERINE_THREONINE-PROTEIN KINASE DOA"/>
    <property type="match status" value="1"/>
</dbReference>
<evidence type="ECO:0000256" key="3">
    <source>
        <dbReference type="ARBA" id="ARBA00022741"/>
    </source>
</evidence>
<reference evidence="7" key="1">
    <citation type="submission" date="2023-06" db="EMBL/GenBank/DDBJ databases">
        <title>Genome-scale phylogeny and comparative genomics of the fungal order Sordariales.</title>
        <authorList>
            <consortium name="Lawrence Berkeley National Laboratory"/>
            <person name="Hensen N."/>
            <person name="Bonometti L."/>
            <person name="Westerberg I."/>
            <person name="Brannstrom I.O."/>
            <person name="Guillou S."/>
            <person name="Cros-Aarteil S."/>
            <person name="Calhoun S."/>
            <person name="Haridas S."/>
            <person name="Kuo A."/>
            <person name="Mondo S."/>
            <person name="Pangilinan J."/>
            <person name="Riley R."/>
            <person name="Labutti K."/>
            <person name="Andreopoulos B."/>
            <person name="Lipzen A."/>
            <person name="Chen C."/>
            <person name="Yanf M."/>
            <person name="Daum C."/>
            <person name="Ng V."/>
            <person name="Clum A."/>
            <person name="Steindorff A."/>
            <person name="Ohm R."/>
            <person name="Martin F."/>
            <person name="Silar P."/>
            <person name="Natvig D."/>
            <person name="Lalanne C."/>
            <person name="Gautier V."/>
            <person name="Ament-Velasquez S.L."/>
            <person name="Kruys A."/>
            <person name="Hutchinson M.I."/>
            <person name="Powell A.J."/>
            <person name="Barry K."/>
            <person name="Miller A.N."/>
            <person name="Grigoriev I.V."/>
            <person name="Debuchy R."/>
            <person name="Gladieux P."/>
            <person name="Thoren M.H."/>
            <person name="Johannesson H."/>
        </authorList>
    </citation>
    <scope>NUCLEOTIDE SEQUENCE</scope>
    <source>
        <strain evidence="7">8032-3</strain>
    </source>
</reference>
<keyword evidence="4 7" id="KW-0418">Kinase</keyword>